<reference evidence="3" key="1">
    <citation type="journal article" date="2019" name="Int. J. Syst. Evol. Microbiol.">
        <title>The Global Catalogue of Microorganisms (GCM) 10K type strain sequencing project: providing services to taxonomists for standard genome sequencing and annotation.</title>
        <authorList>
            <consortium name="The Broad Institute Genomics Platform"/>
            <consortium name="The Broad Institute Genome Sequencing Center for Infectious Disease"/>
            <person name="Wu L."/>
            <person name="Ma J."/>
        </authorList>
    </citation>
    <scope>NUCLEOTIDE SEQUENCE [LARGE SCALE GENOMIC DNA]</scope>
    <source>
        <strain evidence="3">JCM 3325</strain>
    </source>
</reference>
<dbReference type="Proteomes" id="UP001501231">
    <property type="component" value="Unassembled WGS sequence"/>
</dbReference>
<evidence type="ECO:0000256" key="1">
    <source>
        <dbReference type="SAM" id="MobiDB-lite"/>
    </source>
</evidence>
<sequence>MFAMIHAEKAGFSEDVSDGHDESGRAGTPVHELGQNTTRQVKIGRNDSASSKDAKPDR</sequence>
<organism evidence="2 3">
    <name type="scientific">Actinomadura vinacea</name>
    <dbReference type="NCBI Taxonomy" id="115336"/>
    <lineage>
        <taxon>Bacteria</taxon>
        <taxon>Bacillati</taxon>
        <taxon>Actinomycetota</taxon>
        <taxon>Actinomycetes</taxon>
        <taxon>Streptosporangiales</taxon>
        <taxon>Thermomonosporaceae</taxon>
        <taxon>Actinomadura</taxon>
    </lineage>
</organism>
<dbReference type="EMBL" id="BAAARW010000035">
    <property type="protein sequence ID" value="GAA2448266.1"/>
    <property type="molecule type" value="Genomic_DNA"/>
</dbReference>
<feature type="region of interest" description="Disordered" evidence="1">
    <location>
        <begin position="1"/>
        <end position="58"/>
    </location>
</feature>
<protein>
    <submittedName>
        <fullName evidence="2">Uncharacterized protein</fullName>
    </submittedName>
</protein>
<dbReference type="RefSeq" id="WP_344595953.1">
    <property type="nucleotide sequence ID" value="NZ_BAAARW010000035.1"/>
</dbReference>
<comment type="caution">
    <text evidence="2">The sequence shown here is derived from an EMBL/GenBank/DDBJ whole genome shotgun (WGS) entry which is preliminary data.</text>
</comment>
<feature type="compositionally biased region" description="Basic and acidic residues" evidence="1">
    <location>
        <begin position="1"/>
        <end position="24"/>
    </location>
</feature>
<accession>A0ABP5XBK0</accession>
<gene>
    <name evidence="2" type="ORF">GCM10010191_77130</name>
</gene>
<evidence type="ECO:0000313" key="2">
    <source>
        <dbReference type="EMBL" id="GAA2448266.1"/>
    </source>
</evidence>
<proteinExistence type="predicted"/>
<name>A0ABP5XBK0_9ACTN</name>
<evidence type="ECO:0000313" key="3">
    <source>
        <dbReference type="Proteomes" id="UP001501231"/>
    </source>
</evidence>
<keyword evidence="3" id="KW-1185">Reference proteome</keyword>